<name>A0A5B9RFV0_9CHLO</name>
<proteinExistence type="inferred from homology"/>
<gene>
    <name evidence="4 6" type="primary">rpl32</name>
</gene>
<dbReference type="GO" id="GO:0009507">
    <property type="term" value="C:chloroplast"/>
    <property type="evidence" value="ECO:0007669"/>
    <property type="project" value="UniProtKB-SubCell"/>
</dbReference>
<evidence type="ECO:0000313" key="6">
    <source>
        <dbReference type="EMBL" id="QEG77721.1"/>
    </source>
</evidence>
<reference evidence="6" key="1">
    <citation type="journal article" date="2019" name="J. Phycol.">
        <title>A new marine prasinophyte genus alternates between a flagellate and a dominant benthic stage with microrhizoids for adhesion.</title>
        <authorList>
            <person name="Wetherbee R."/>
            <person name="Marcelino V.R."/>
            <person name="Costa J.F."/>
            <person name="Grant B."/>
            <person name="Crawford S."/>
            <person name="Waller R.F."/>
            <person name="Andersen R.A."/>
            <person name="Berry D."/>
            <person name="McFadden G.I."/>
            <person name="Verbruggen H."/>
        </authorList>
    </citation>
    <scope>NUCLEOTIDE SEQUENCE</scope>
</reference>
<feature type="region of interest" description="Disordered" evidence="5">
    <location>
        <begin position="1"/>
        <end position="22"/>
    </location>
</feature>
<geneLocation type="chloroplast" evidence="6"/>
<dbReference type="GO" id="GO:0003735">
    <property type="term" value="F:structural constituent of ribosome"/>
    <property type="evidence" value="ECO:0007669"/>
    <property type="project" value="InterPro"/>
</dbReference>
<dbReference type="HAMAP" id="MF_00340">
    <property type="entry name" value="Ribosomal_bL32"/>
    <property type="match status" value="1"/>
</dbReference>
<dbReference type="GO" id="GO:0006412">
    <property type="term" value="P:translation"/>
    <property type="evidence" value="ECO:0007669"/>
    <property type="project" value="UniProtKB-UniRule"/>
</dbReference>
<keyword evidence="6" id="KW-0934">Plastid</keyword>
<comment type="subcellular location">
    <subcellularLocation>
        <location evidence="4">Plastid</location>
        <location evidence="4">Chloroplast</location>
    </subcellularLocation>
</comment>
<protein>
    <recommendedName>
        <fullName evidence="4">Large ribosomal subunit protein bL32c</fullName>
    </recommendedName>
</protein>
<dbReference type="GeneID" id="41796944"/>
<evidence type="ECO:0000256" key="5">
    <source>
        <dbReference type="SAM" id="MobiDB-lite"/>
    </source>
</evidence>
<dbReference type="InterPro" id="IPR002677">
    <property type="entry name" value="Ribosomal_bL32"/>
</dbReference>
<dbReference type="RefSeq" id="YP_009692057.1">
    <property type="nucleotide sequence ID" value="NC_044704.1"/>
</dbReference>
<evidence type="ECO:0000256" key="4">
    <source>
        <dbReference type="HAMAP-Rule" id="MF_00340"/>
    </source>
</evidence>
<keyword evidence="3 4" id="KW-0687">Ribonucleoprotein</keyword>
<sequence length="47" mass="5421">MALPKKRTPKSRRNSRRSFWFEKALKQGKKALALSKSSNSKKSENVD</sequence>
<accession>A0A5B9RFV0</accession>
<evidence type="ECO:0000256" key="2">
    <source>
        <dbReference type="ARBA" id="ARBA00022980"/>
    </source>
</evidence>
<comment type="similarity">
    <text evidence="1 4">Belongs to the bacterial ribosomal protein bL32 family.</text>
</comment>
<evidence type="ECO:0000256" key="3">
    <source>
        <dbReference type="ARBA" id="ARBA00023274"/>
    </source>
</evidence>
<dbReference type="AlphaFoldDB" id="A0A5B9RFV0"/>
<organism evidence="6">
    <name type="scientific">Microrhizoidea pickettheapsiorum</name>
    <dbReference type="NCBI Taxonomy" id="2604950"/>
    <lineage>
        <taxon>Eukaryota</taxon>
        <taxon>Viridiplantae</taxon>
        <taxon>Chlorophyta</taxon>
        <taxon>Mamiellophyceae</taxon>
        <taxon>Dolichomastigales</taxon>
        <taxon>Dolichomastigales incertae sedis</taxon>
        <taxon>Microrhizoidea</taxon>
    </lineage>
</organism>
<dbReference type="GO" id="GO:0015934">
    <property type="term" value="C:large ribosomal subunit"/>
    <property type="evidence" value="ECO:0007669"/>
    <property type="project" value="InterPro"/>
</dbReference>
<dbReference type="Gene3D" id="1.20.5.640">
    <property type="entry name" value="Single helix bin"/>
    <property type="match status" value="1"/>
</dbReference>
<dbReference type="EMBL" id="MN056173">
    <property type="protein sequence ID" value="QEG77721.1"/>
    <property type="molecule type" value="Genomic_DNA"/>
</dbReference>
<feature type="compositionally biased region" description="Basic residues" evidence="5">
    <location>
        <begin position="1"/>
        <end position="16"/>
    </location>
</feature>
<evidence type="ECO:0000256" key="1">
    <source>
        <dbReference type="ARBA" id="ARBA00008560"/>
    </source>
</evidence>
<keyword evidence="6" id="KW-0150">Chloroplast</keyword>
<keyword evidence="2 4" id="KW-0689">Ribosomal protein</keyword>